<proteinExistence type="predicted"/>
<feature type="transmembrane region" description="Helical" evidence="1">
    <location>
        <begin position="56"/>
        <end position="76"/>
    </location>
</feature>
<comment type="caution">
    <text evidence="2">The sequence shown here is derived from an EMBL/GenBank/DDBJ whole genome shotgun (WGS) entry which is preliminary data.</text>
</comment>
<reference evidence="2" key="1">
    <citation type="journal article" date="2023" name="Mol. Ecol. Resour.">
        <title>Chromosome-level genome assembly of a triploid poplar Populus alba 'Berolinensis'.</title>
        <authorList>
            <person name="Chen S."/>
            <person name="Yu Y."/>
            <person name="Wang X."/>
            <person name="Wang S."/>
            <person name="Zhang T."/>
            <person name="Zhou Y."/>
            <person name="He R."/>
            <person name="Meng N."/>
            <person name="Wang Y."/>
            <person name="Liu W."/>
            <person name="Liu Z."/>
            <person name="Liu J."/>
            <person name="Guo Q."/>
            <person name="Huang H."/>
            <person name="Sederoff R.R."/>
            <person name="Wang G."/>
            <person name="Qu G."/>
            <person name="Chen S."/>
        </authorList>
    </citation>
    <scope>NUCLEOTIDE SEQUENCE</scope>
    <source>
        <strain evidence="2">SC-2020</strain>
    </source>
</reference>
<dbReference type="EMBL" id="JAQIZT010000014">
    <property type="protein sequence ID" value="KAJ6973634.1"/>
    <property type="molecule type" value="Genomic_DNA"/>
</dbReference>
<dbReference type="EMBL" id="JAQIZT010000014">
    <property type="protein sequence ID" value="KAJ6973632.1"/>
    <property type="molecule type" value="Genomic_DNA"/>
</dbReference>
<accession>A0AAD6LVW5</accession>
<dbReference type="AlphaFoldDB" id="A0AAD6LVW5"/>
<gene>
    <name evidence="2" type="ORF">NC653_033845</name>
</gene>
<evidence type="ECO:0000313" key="3">
    <source>
        <dbReference type="Proteomes" id="UP001164929"/>
    </source>
</evidence>
<sequence>MFPVLLPLWKQRNEDVMEDWWASCFLPPLLVVSLRGLFFCVWVLASPFSFGFAPPFSPLSPLSLFLLFSALCRFSFSGFYNQRMPCGCMDFNATKACVFFLFSGEEDEQC</sequence>
<evidence type="ECO:0000256" key="1">
    <source>
        <dbReference type="SAM" id="Phobius"/>
    </source>
</evidence>
<organism evidence="2 3">
    <name type="scientific">Populus alba x Populus x berolinensis</name>
    <dbReference type="NCBI Taxonomy" id="444605"/>
    <lineage>
        <taxon>Eukaryota</taxon>
        <taxon>Viridiplantae</taxon>
        <taxon>Streptophyta</taxon>
        <taxon>Embryophyta</taxon>
        <taxon>Tracheophyta</taxon>
        <taxon>Spermatophyta</taxon>
        <taxon>Magnoliopsida</taxon>
        <taxon>eudicotyledons</taxon>
        <taxon>Gunneridae</taxon>
        <taxon>Pentapetalae</taxon>
        <taxon>rosids</taxon>
        <taxon>fabids</taxon>
        <taxon>Malpighiales</taxon>
        <taxon>Salicaceae</taxon>
        <taxon>Saliceae</taxon>
        <taxon>Populus</taxon>
    </lineage>
</organism>
<protein>
    <submittedName>
        <fullName evidence="2">Uncharacterized protein</fullName>
    </submittedName>
</protein>
<evidence type="ECO:0000313" key="2">
    <source>
        <dbReference type="EMBL" id="KAJ6973634.1"/>
    </source>
</evidence>
<keyword evidence="1" id="KW-0812">Transmembrane</keyword>
<keyword evidence="1" id="KW-1133">Transmembrane helix</keyword>
<dbReference type="Proteomes" id="UP001164929">
    <property type="component" value="Chromosome 14"/>
</dbReference>
<name>A0AAD6LVW5_9ROSI</name>
<keyword evidence="1" id="KW-0472">Membrane</keyword>
<feature type="transmembrane region" description="Helical" evidence="1">
    <location>
        <begin position="20"/>
        <end position="44"/>
    </location>
</feature>
<keyword evidence="3" id="KW-1185">Reference proteome</keyword>